<name>A0A9P6MCX5_9FUNG</name>
<comment type="caution">
    <text evidence="2">The sequence shown here is derived from an EMBL/GenBank/DDBJ whole genome shotgun (WGS) entry which is preliminary data.</text>
</comment>
<proteinExistence type="predicted"/>
<evidence type="ECO:0000313" key="3">
    <source>
        <dbReference type="Proteomes" id="UP000703661"/>
    </source>
</evidence>
<dbReference type="Proteomes" id="UP000703661">
    <property type="component" value="Unassembled WGS sequence"/>
</dbReference>
<protein>
    <submittedName>
        <fullName evidence="2">Uncharacterized protein</fullName>
    </submittedName>
</protein>
<accession>A0A9P6MCX5</accession>
<evidence type="ECO:0000313" key="2">
    <source>
        <dbReference type="EMBL" id="KAF9992683.1"/>
    </source>
</evidence>
<evidence type="ECO:0000256" key="1">
    <source>
        <dbReference type="SAM" id="MobiDB-lite"/>
    </source>
</evidence>
<dbReference type="AlphaFoldDB" id="A0A9P6MCX5"/>
<feature type="non-terminal residue" evidence="2">
    <location>
        <position position="1"/>
    </location>
</feature>
<gene>
    <name evidence="2" type="ORF">BGZ80_008449</name>
</gene>
<organism evidence="2 3">
    <name type="scientific">Entomortierella chlamydospora</name>
    <dbReference type="NCBI Taxonomy" id="101097"/>
    <lineage>
        <taxon>Eukaryota</taxon>
        <taxon>Fungi</taxon>
        <taxon>Fungi incertae sedis</taxon>
        <taxon>Mucoromycota</taxon>
        <taxon>Mortierellomycotina</taxon>
        <taxon>Mortierellomycetes</taxon>
        <taxon>Mortierellales</taxon>
        <taxon>Mortierellaceae</taxon>
        <taxon>Entomortierella</taxon>
    </lineage>
</organism>
<reference evidence="2" key="1">
    <citation type="journal article" date="2020" name="Fungal Divers.">
        <title>Resolving the Mortierellaceae phylogeny through synthesis of multi-gene phylogenetics and phylogenomics.</title>
        <authorList>
            <person name="Vandepol N."/>
            <person name="Liber J."/>
            <person name="Desiro A."/>
            <person name="Na H."/>
            <person name="Kennedy M."/>
            <person name="Barry K."/>
            <person name="Grigoriev I.V."/>
            <person name="Miller A.N."/>
            <person name="O'Donnell K."/>
            <person name="Stajich J.E."/>
            <person name="Bonito G."/>
        </authorList>
    </citation>
    <scope>NUCLEOTIDE SEQUENCE</scope>
    <source>
        <strain evidence="2">NRRL 2769</strain>
    </source>
</reference>
<keyword evidence="3" id="KW-1185">Reference proteome</keyword>
<feature type="non-terminal residue" evidence="2">
    <location>
        <position position="69"/>
    </location>
</feature>
<feature type="region of interest" description="Disordered" evidence="1">
    <location>
        <begin position="1"/>
        <end position="69"/>
    </location>
</feature>
<feature type="compositionally biased region" description="Basic and acidic residues" evidence="1">
    <location>
        <begin position="13"/>
        <end position="30"/>
    </location>
</feature>
<dbReference type="EMBL" id="JAAAID010004587">
    <property type="protein sequence ID" value="KAF9992683.1"/>
    <property type="molecule type" value="Genomic_DNA"/>
</dbReference>
<sequence>KDGPRSPRNHFRPGKDGSMELKQWATDRPRSLWTHPFRPSKDGRSEQMRLATSQSRSPRKHPFHPIKDG</sequence>
<feature type="compositionally biased region" description="Basic residues" evidence="1">
    <location>
        <begin position="57"/>
        <end position="69"/>
    </location>
</feature>